<dbReference type="InterPro" id="IPR017853">
    <property type="entry name" value="GH"/>
</dbReference>
<dbReference type="GO" id="GO:0016998">
    <property type="term" value="P:cell wall macromolecule catabolic process"/>
    <property type="evidence" value="ECO:0007669"/>
    <property type="project" value="InterPro"/>
</dbReference>
<dbReference type="CDD" id="cd06524">
    <property type="entry name" value="GH25_YegX-like"/>
    <property type="match status" value="1"/>
</dbReference>
<dbReference type="GO" id="GO:0003796">
    <property type="term" value="F:lysozyme activity"/>
    <property type="evidence" value="ECO:0007669"/>
    <property type="project" value="InterPro"/>
</dbReference>
<proteinExistence type="inferred from homology"/>
<accession>A0A078S3Q7</accession>
<keyword evidence="3" id="KW-0326">Glycosidase</keyword>
<organism evidence="6 7">
    <name type="scientific">Bacteroides uniformis str. 3978 T3 ii</name>
    <dbReference type="NCBI Taxonomy" id="1339349"/>
    <lineage>
        <taxon>Bacteria</taxon>
        <taxon>Pseudomonadati</taxon>
        <taxon>Bacteroidota</taxon>
        <taxon>Bacteroidia</taxon>
        <taxon>Bacteroidales</taxon>
        <taxon>Bacteroidaceae</taxon>
        <taxon>Bacteroides</taxon>
    </lineage>
</organism>
<reference evidence="6 7" key="1">
    <citation type="submission" date="2014-04" db="EMBL/GenBank/DDBJ databases">
        <authorList>
            <person name="Sears C."/>
            <person name="Carroll K."/>
            <person name="Sack B.R."/>
            <person name="Qadri F."/>
            <person name="Myers L.L."/>
            <person name="Chung G.-T."/>
            <person name="Escheverria P."/>
            <person name="Fraser C.M."/>
            <person name="Sadzewicz L."/>
            <person name="Shefchek K.A."/>
            <person name="Tallon L."/>
            <person name="Das S.P."/>
            <person name="Daugherty S."/>
            <person name="Mongodin E.F."/>
        </authorList>
    </citation>
    <scope>NUCLEOTIDE SEQUENCE [LARGE SCALE GENOMIC DNA]</scope>
    <source>
        <strain evidence="6 7">3978 T3 ii</strain>
    </source>
</reference>
<dbReference type="InterPro" id="IPR002053">
    <property type="entry name" value="Glyco_hydro_25"/>
</dbReference>
<dbReference type="SMART" id="SM00641">
    <property type="entry name" value="Glyco_25"/>
    <property type="match status" value="1"/>
</dbReference>
<dbReference type="GO" id="GO:0016052">
    <property type="term" value="P:carbohydrate catabolic process"/>
    <property type="evidence" value="ECO:0007669"/>
    <property type="project" value="TreeGrafter"/>
</dbReference>
<dbReference type="InterPro" id="IPR018077">
    <property type="entry name" value="Glyco_hydro_fam25_subgr"/>
</dbReference>
<gene>
    <name evidence="6" type="ORF">M094_0536</name>
</gene>
<keyword evidence="5" id="KW-1133">Transmembrane helix</keyword>
<evidence type="ECO:0000256" key="4">
    <source>
        <dbReference type="SAM" id="MobiDB-lite"/>
    </source>
</evidence>
<dbReference type="GeneID" id="99751603"/>
<comment type="caution">
    <text evidence="6">The sequence shown here is derived from an EMBL/GenBank/DDBJ whole genome shotgun (WGS) entry which is preliminary data.</text>
</comment>
<dbReference type="GO" id="GO:0009253">
    <property type="term" value="P:peptidoglycan catabolic process"/>
    <property type="evidence" value="ECO:0007669"/>
    <property type="project" value="InterPro"/>
</dbReference>
<name>A0A078S3Q7_BACUN</name>
<dbReference type="SUPFAM" id="SSF51445">
    <property type="entry name" value="(Trans)glycosidases"/>
    <property type="match status" value="1"/>
</dbReference>
<evidence type="ECO:0000256" key="1">
    <source>
        <dbReference type="ARBA" id="ARBA00010646"/>
    </source>
</evidence>
<feature type="region of interest" description="Disordered" evidence="4">
    <location>
        <begin position="1"/>
        <end position="30"/>
    </location>
</feature>
<keyword evidence="5" id="KW-0472">Membrane</keyword>
<comment type="similarity">
    <text evidence="1">Belongs to the glycosyl hydrolase 25 family.</text>
</comment>
<sequence>MATKTSTNIRRKTTAARRSSSPRSKKKMQPRTMPVWLRNLLAVCIILVFSTGFYWFFIRPYAYRWKPCYGQKGYGVCMPCNYEVHGIDISHYQGKIDWELLTHNREAQFPIHFIFLKATEGGDHGDDTFTQNFGQARKYGFIRGAYHYFIPKTDARKQADFFIRTVQLAKGDLPPVLDVETTGKQSPQELKTAVKTWLDRVEAHYGVKPILYTSYKFKKRYLSDSIFNAYPYWIAHYYVDSVRYEGKWHFWQHTDVGTVPGIEEEVDLNVFNGTMEELLELTLKTPCIER</sequence>
<evidence type="ECO:0000256" key="3">
    <source>
        <dbReference type="ARBA" id="ARBA00023295"/>
    </source>
</evidence>
<dbReference type="Gene3D" id="3.20.20.80">
    <property type="entry name" value="Glycosidases"/>
    <property type="match status" value="1"/>
</dbReference>
<dbReference type="RefSeq" id="WP_005836022.1">
    <property type="nucleotide sequence ID" value="NZ_JNHN01000169.1"/>
</dbReference>
<evidence type="ECO:0000313" key="7">
    <source>
        <dbReference type="Proteomes" id="UP000028013"/>
    </source>
</evidence>
<protein>
    <submittedName>
        <fullName evidence="6">Glycosyl hydrolases 25 family protein</fullName>
    </submittedName>
</protein>
<evidence type="ECO:0000313" key="6">
    <source>
        <dbReference type="EMBL" id="KDS51491.1"/>
    </source>
</evidence>
<dbReference type="AlphaFoldDB" id="A0A078S3Q7"/>
<dbReference type="PATRIC" id="fig|1339349.3.peg.1789"/>
<dbReference type="PROSITE" id="PS51904">
    <property type="entry name" value="GLYCOSYL_HYDROL_F25_2"/>
    <property type="match status" value="1"/>
</dbReference>
<evidence type="ECO:0000256" key="2">
    <source>
        <dbReference type="ARBA" id="ARBA00022801"/>
    </source>
</evidence>
<dbReference type="PANTHER" id="PTHR34135">
    <property type="entry name" value="LYSOZYME"/>
    <property type="match status" value="1"/>
</dbReference>
<dbReference type="EMBL" id="JNHN01000169">
    <property type="protein sequence ID" value="KDS51491.1"/>
    <property type="molecule type" value="Genomic_DNA"/>
</dbReference>
<dbReference type="Pfam" id="PF01183">
    <property type="entry name" value="Glyco_hydro_25"/>
    <property type="match status" value="1"/>
</dbReference>
<dbReference type="PANTHER" id="PTHR34135:SF2">
    <property type="entry name" value="LYSOZYME"/>
    <property type="match status" value="1"/>
</dbReference>
<feature type="transmembrane region" description="Helical" evidence="5">
    <location>
        <begin position="35"/>
        <end position="57"/>
    </location>
</feature>
<evidence type="ECO:0000256" key="5">
    <source>
        <dbReference type="SAM" id="Phobius"/>
    </source>
</evidence>
<keyword evidence="5" id="KW-0812">Transmembrane</keyword>
<keyword evidence="2 6" id="KW-0378">Hydrolase</keyword>
<dbReference type="Proteomes" id="UP000028013">
    <property type="component" value="Unassembled WGS sequence"/>
</dbReference>